<keyword evidence="1" id="KW-1133">Transmembrane helix</keyword>
<dbReference type="EMBL" id="FJ012882">
    <property type="protein sequence ID" value="ACI02984.1"/>
    <property type="molecule type" value="Genomic_DNA"/>
</dbReference>
<dbReference type="AlphaFoldDB" id="B5TTR5"/>
<feature type="transmembrane region" description="Helical" evidence="1">
    <location>
        <begin position="28"/>
        <end position="52"/>
    </location>
</feature>
<feature type="transmembrane region" description="Helical" evidence="1">
    <location>
        <begin position="130"/>
        <end position="150"/>
    </location>
</feature>
<keyword evidence="2" id="KW-0614">Plasmid</keyword>
<feature type="transmembrane region" description="Helical" evidence="1">
    <location>
        <begin position="64"/>
        <end position="85"/>
    </location>
</feature>
<accession>B5TTR5</accession>
<evidence type="ECO:0000313" key="2">
    <source>
        <dbReference type="EMBL" id="ACI02984.1"/>
    </source>
</evidence>
<gene>
    <name evidence="2" type="ORF">V35_27</name>
</gene>
<sequence>MQPTLQDFKDTARTMQEFQEADNALRPFLFIVIALSFLVVMFEKFSLLAYAATQEAGLLKPIYLFHYYTTVQLIDLLFTVFYSVYNIFALFIPWAFLNFILTGLVFYFIAGVLLYSLWNIIKGLSQYIPNFHYLFFTFYVPSFLLCFFQTCFGS</sequence>
<evidence type="ECO:0000256" key="1">
    <source>
        <dbReference type="SAM" id="Phobius"/>
    </source>
</evidence>
<keyword evidence="1" id="KW-0812">Transmembrane</keyword>
<reference evidence="2" key="1">
    <citation type="journal article" date="2009" name="Environ. Microbiol.">
        <title>Spreading antibiotic resistance through spread manure: characteristics of a novel plasmid type with low %G+C content.</title>
        <authorList>
            <person name="Heuer H."/>
            <person name="Kopmann C."/>
            <person name="Binh C.T."/>
            <person name="Top E.M."/>
            <person name="Smalla K."/>
        </authorList>
    </citation>
    <scope>NUCLEOTIDE SEQUENCE</scope>
    <source>
        <plasmid evidence="2">pHHV35</plasmid>
    </source>
</reference>
<proteinExistence type="predicted"/>
<keyword evidence="1" id="KW-0472">Membrane</keyword>
<feature type="transmembrane region" description="Helical" evidence="1">
    <location>
        <begin position="91"/>
        <end position="118"/>
    </location>
</feature>
<organism evidence="2">
    <name type="scientific">uncultured bacterium HHV35</name>
    <dbReference type="NCBI Taxonomy" id="558689"/>
    <lineage>
        <taxon>Bacteria</taxon>
        <taxon>environmental samples</taxon>
    </lineage>
</organism>
<name>B5TTR5_9BACT</name>
<geneLocation type="plasmid" evidence="2">
    <name>pHHV35</name>
</geneLocation>
<protein>
    <submittedName>
        <fullName evidence="2">Uncharacterized protein</fullName>
    </submittedName>
</protein>